<proteinExistence type="predicted"/>
<accession>A0ABP8PZL2</accession>
<evidence type="ECO:0000313" key="4">
    <source>
        <dbReference type="Proteomes" id="UP001500503"/>
    </source>
</evidence>
<dbReference type="Pfam" id="PF13581">
    <property type="entry name" value="HATPase_c_2"/>
    <property type="match status" value="1"/>
</dbReference>
<keyword evidence="1" id="KW-0723">Serine/threonine-protein kinase</keyword>
<feature type="domain" description="Histidine kinase/HSP90-like ATPase" evidence="2">
    <location>
        <begin position="26"/>
        <end position="139"/>
    </location>
</feature>
<organism evidence="3 4">
    <name type="scientific">Actinoallomurus oryzae</name>
    <dbReference type="NCBI Taxonomy" id="502180"/>
    <lineage>
        <taxon>Bacteria</taxon>
        <taxon>Bacillati</taxon>
        <taxon>Actinomycetota</taxon>
        <taxon>Actinomycetes</taxon>
        <taxon>Streptosporangiales</taxon>
        <taxon>Thermomonosporaceae</taxon>
        <taxon>Actinoallomurus</taxon>
    </lineage>
</organism>
<protein>
    <recommendedName>
        <fullName evidence="2">Histidine kinase/HSP90-like ATPase domain-containing protein</fullName>
    </recommendedName>
</protein>
<dbReference type="EMBL" id="BAABHF010000019">
    <property type="protein sequence ID" value="GAA4494572.1"/>
    <property type="molecule type" value="Genomic_DNA"/>
</dbReference>
<reference evidence="4" key="1">
    <citation type="journal article" date="2019" name="Int. J. Syst. Evol. Microbiol.">
        <title>The Global Catalogue of Microorganisms (GCM) 10K type strain sequencing project: providing services to taxonomists for standard genome sequencing and annotation.</title>
        <authorList>
            <consortium name="The Broad Institute Genomics Platform"/>
            <consortium name="The Broad Institute Genome Sequencing Center for Infectious Disease"/>
            <person name="Wu L."/>
            <person name="Ma J."/>
        </authorList>
    </citation>
    <scope>NUCLEOTIDE SEQUENCE [LARGE SCALE GENOMIC DNA]</scope>
    <source>
        <strain evidence="4">JCM 17933</strain>
    </source>
</reference>
<dbReference type="SUPFAM" id="SSF55874">
    <property type="entry name" value="ATPase domain of HSP90 chaperone/DNA topoisomerase II/histidine kinase"/>
    <property type="match status" value="1"/>
</dbReference>
<dbReference type="PANTHER" id="PTHR35526">
    <property type="entry name" value="ANTI-SIGMA-F FACTOR RSBW-RELATED"/>
    <property type="match status" value="1"/>
</dbReference>
<keyword evidence="4" id="KW-1185">Reference proteome</keyword>
<dbReference type="InterPro" id="IPR050267">
    <property type="entry name" value="Anti-sigma-factor_SerPK"/>
</dbReference>
<gene>
    <name evidence="3" type="ORF">GCM10023191_033990</name>
</gene>
<keyword evidence="1" id="KW-0808">Transferase</keyword>
<sequence>MTTAACCADTTTDHPATALRWHRSFPGSADQAARVRGFIAALMPDCPVIDDLLLAADEFVVNVLRHTKSGRSEGGFTVEVRCRPGQVLIAVTDQGGPTEPVATDVDDLAESGRGLRTVAALADSWGWHGNEHGRTVTAVFTTDPRPA</sequence>
<name>A0ABP8PZL2_9ACTN</name>
<dbReference type="CDD" id="cd16936">
    <property type="entry name" value="HATPase_RsbW-like"/>
    <property type="match status" value="1"/>
</dbReference>
<dbReference type="InterPro" id="IPR003594">
    <property type="entry name" value="HATPase_dom"/>
</dbReference>
<dbReference type="PANTHER" id="PTHR35526:SF3">
    <property type="entry name" value="ANTI-SIGMA-F FACTOR RSBW"/>
    <property type="match status" value="1"/>
</dbReference>
<dbReference type="RefSeq" id="WP_345464537.1">
    <property type="nucleotide sequence ID" value="NZ_BAABHF010000019.1"/>
</dbReference>
<dbReference type="Proteomes" id="UP001500503">
    <property type="component" value="Unassembled WGS sequence"/>
</dbReference>
<dbReference type="InterPro" id="IPR036890">
    <property type="entry name" value="HATPase_C_sf"/>
</dbReference>
<keyword evidence="1" id="KW-0418">Kinase</keyword>
<evidence type="ECO:0000259" key="2">
    <source>
        <dbReference type="Pfam" id="PF13581"/>
    </source>
</evidence>
<evidence type="ECO:0000256" key="1">
    <source>
        <dbReference type="ARBA" id="ARBA00022527"/>
    </source>
</evidence>
<comment type="caution">
    <text evidence="3">The sequence shown here is derived from an EMBL/GenBank/DDBJ whole genome shotgun (WGS) entry which is preliminary data.</text>
</comment>
<dbReference type="Gene3D" id="3.30.565.10">
    <property type="entry name" value="Histidine kinase-like ATPase, C-terminal domain"/>
    <property type="match status" value="1"/>
</dbReference>
<evidence type="ECO:0000313" key="3">
    <source>
        <dbReference type="EMBL" id="GAA4494572.1"/>
    </source>
</evidence>